<name>A0A9P6RQX5_9FUNG</name>
<feature type="compositionally biased region" description="Low complexity" evidence="6">
    <location>
        <begin position="124"/>
        <end position="135"/>
    </location>
</feature>
<dbReference type="InterPro" id="IPR000535">
    <property type="entry name" value="MSP_dom"/>
</dbReference>
<reference evidence="8" key="1">
    <citation type="journal article" date="2020" name="Fungal Divers.">
        <title>Resolving the Mortierellaceae phylogeny through synthesis of multi-gene phylogenetics and phylogenomics.</title>
        <authorList>
            <person name="Vandepol N."/>
            <person name="Liber J."/>
            <person name="Desiro A."/>
            <person name="Na H."/>
            <person name="Kennedy M."/>
            <person name="Barry K."/>
            <person name="Grigoriev I.V."/>
            <person name="Miller A.N."/>
            <person name="O'Donnell K."/>
            <person name="Stajich J.E."/>
            <person name="Bonito G."/>
        </authorList>
    </citation>
    <scope>NUCLEOTIDE SEQUENCE</scope>
    <source>
        <strain evidence="8">REB-010B</strain>
    </source>
</reference>
<dbReference type="Gene3D" id="2.60.40.10">
    <property type="entry name" value="Immunoglobulins"/>
    <property type="match status" value="1"/>
</dbReference>
<dbReference type="PANTHER" id="PTHR10809">
    <property type="entry name" value="VESICLE-ASSOCIATED MEMBRANE PROTEIN-ASSOCIATED PROTEIN"/>
    <property type="match status" value="1"/>
</dbReference>
<evidence type="ECO:0000313" key="8">
    <source>
        <dbReference type="EMBL" id="KAG0322892.1"/>
    </source>
</evidence>
<gene>
    <name evidence="8" type="primary">MOSPD2_1</name>
    <name evidence="8" type="ORF">BGZ99_002993</name>
</gene>
<comment type="subcellular location">
    <subcellularLocation>
        <location evidence="1">Membrane</location>
        <topology evidence="1">Single-pass type IV membrane protein</topology>
    </subcellularLocation>
</comment>
<dbReference type="OrthoDB" id="75724at2759"/>
<evidence type="ECO:0000256" key="1">
    <source>
        <dbReference type="ARBA" id="ARBA00004211"/>
    </source>
</evidence>
<dbReference type="GO" id="GO:0090158">
    <property type="term" value="P:endoplasmic reticulum membrane organization"/>
    <property type="evidence" value="ECO:0007669"/>
    <property type="project" value="TreeGrafter"/>
</dbReference>
<dbReference type="GO" id="GO:0005886">
    <property type="term" value="C:plasma membrane"/>
    <property type="evidence" value="ECO:0007669"/>
    <property type="project" value="TreeGrafter"/>
</dbReference>
<evidence type="ECO:0000256" key="5">
    <source>
        <dbReference type="ARBA" id="ARBA00023136"/>
    </source>
</evidence>
<comment type="similarity">
    <text evidence="2">Belongs to the VAMP-associated protein (VAP) (TC 9.B.17) family.</text>
</comment>
<dbReference type="GO" id="GO:0061817">
    <property type="term" value="P:endoplasmic reticulum-plasma membrane tethering"/>
    <property type="evidence" value="ECO:0007669"/>
    <property type="project" value="TreeGrafter"/>
</dbReference>
<dbReference type="PROSITE" id="PS50202">
    <property type="entry name" value="MSP"/>
    <property type="match status" value="1"/>
</dbReference>
<dbReference type="Pfam" id="PF00635">
    <property type="entry name" value="Motile_Sperm"/>
    <property type="match status" value="1"/>
</dbReference>
<evidence type="ECO:0000256" key="3">
    <source>
        <dbReference type="ARBA" id="ARBA00022692"/>
    </source>
</evidence>
<proteinExistence type="inferred from homology"/>
<keyword evidence="3" id="KW-0812">Transmembrane</keyword>
<comment type="caution">
    <text evidence="8">The sequence shown here is derived from an EMBL/GenBank/DDBJ whole genome shotgun (WGS) entry which is preliminary data.</text>
</comment>
<feature type="domain" description="MSP" evidence="7">
    <location>
        <begin position="1"/>
        <end position="108"/>
    </location>
</feature>
<keyword evidence="5" id="KW-0472">Membrane</keyword>
<dbReference type="PANTHER" id="PTHR10809:SF6">
    <property type="entry name" value="AT11025P-RELATED"/>
    <property type="match status" value="1"/>
</dbReference>
<feature type="compositionally biased region" description="Low complexity" evidence="6">
    <location>
        <begin position="201"/>
        <end position="217"/>
    </location>
</feature>
<sequence>MPYIVASKISPGQVSKVELRNLTATPVGYKFKTNAPMKYSVKPVLGVLGPGESIKVFVRSGSWISPQDRFLLQTIALTEEEGAAVDPRSWKALDTKRFMESYIPCASTSALSLRDLDEDAGSWSSSSAASSSASSPLFQAFDGSRNRRGSDASVGSTNSQHQQQQVAQGMGGGGQARKQVFERWQYAESTRPTISIGGLGRRLSSSSSTCSSATSSPGSYPTLFIAKSSDNQYQPPSPTTPLTTPTMAFSSKRGSISSNFHSSIITSTIKEEPATSEYPEGSTISATTAHLLSLLNISEERLRSVMTKFKVFQQYSKRQVLLLSLVCLLFGMLMPLDRILHMVGGEDELAGDERGVLVRMREIRMDDTGSGQYGANGADTMHDRHSDLEDGIVAQATAFYIAERIAELNDMSIAQTEKQVEVIEGAV</sequence>
<dbReference type="InterPro" id="IPR013783">
    <property type="entry name" value="Ig-like_fold"/>
</dbReference>
<feature type="region of interest" description="Disordered" evidence="6">
    <location>
        <begin position="124"/>
        <end position="175"/>
    </location>
</feature>
<dbReference type="InterPro" id="IPR016763">
    <property type="entry name" value="VAP"/>
</dbReference>
<keyword evidence="4" id="KW-1133">Transmembrane helix</keyword>
<evidence type="ECO:0000259" key="7">
    <source>
        <dbReference type="PROSITE" id="PS50202"/>
    </source>
</evidence>
<protein>
    <submittedName>
        <fullName evidence="8">Motile sperm domain-containing protein 2</fullName>
    </submittedName>
</protein>
<evidence type="ECO:0000256" key="2">
    <source>
        <dbReference type="ARBA" id="ARBA00008932"/>
    </source>
</evidence>
<dbReference type="InterPro" id="IPR008962">
    <property type="entry name" value="PapD-like_sf"/>
</dbReference>
<dbReference type="EMBL" id="JAAAIP010000199">
    <property type="protein sequence ID" value="KAG0322892.1"/>
    <property type="molecule type" value="Genomic_DNA"/>
</dbReference>
<evidence type="ECO:0000256" key="6">
    <source>
        <dbReference type="SAM" id="MobiDB-lite"/>
    </source>
</evidence>
<dbReference type="Proteomes" id="UP000738325">
    <property type="component" value="Unassembled WGS sequence"/>
</dbReference>
<dbReference type="AlphaFoldDB" id="A0A9P6RQX5"/>
<keyword evidence="9" id="KW-1185">Reference proteome</keyword>
<evidence type="ECO:0000313" key="9">
    <source>
        <dbReference type="Proteomes" id="UP000738325"/>
    </source>
</evidence>
<dbReference type="SUPFAM" id="SSF49354">
    <property type="entry name" value="PapD-like"/>
    <property type="match status" value="1"/>
</dbReference>
<dbReference type="GO" id="GO:0033149">
    <property type="term" value="F:FFAT motif binding"/>
    <property type="evidence" value="ECO:0007669"/>
    <property type="project" value="TreeGrafter"/>
</dbReference>
<evidence type="ECO:0000256" key="4">
    <source>
        <dbReference type="ARBA" id="ARBA00022989"/>
    </source>
</evidence>
<accession>A0A9P6RQX5</accession>
<feature type="region of interest" description="Disordered" evidence="6">
    <location>
        <begin position="195"/>
        <end position="217"/>
    </location>
</feature>
<dbReference type="GO" id="GO:0005789">
    <property type="term" value="C:endoplasmic reticulum membrane"/>
    <property type="evidence" value="ECO:0007669"/>
    <property type="project" value="InterPro"/>
</dbReference>
<organism evidence="8 9">
    <name type="scientific">Dissophora globulifera</name>
    <dbReference type="NCBI Taxonomy" id="979702"/>
    <lineage>
        <taxon>Eukaryota</taxon>
        <taxon>Fungi</taxon>
        <taxon>Fungi incertae sedis</taxon>
        <taxon>Mucoromycota</taxon>
        <taxon>Mortierellomycotina</taxon>
        <taxon>Mortierellomycetes</taxon>
        <taxon>Mortierellales</taxon>
        <taxon>Mortierellaceae</taxon>
        <taxon>Dissophora</taxon>
    </lineage>
</organism>